<sequence>MEMNVVASGGLSPLAQRQGSPAAQVPERATPSPSASSDSRMVRDLGAVLDELGLSPKGEDSGGSSASIRDSMEAFINTMMGALQQQQEQQLALQQQQRQEQEQRKLALEGSSENPLKRDLERLMEKLDQPGEQGRARAQGSESGQVTENEPVAESKEVNPLQSQLTKLLESSGAAESGGTLKEVLSGLASKLPNEPAERKGYRVDTQV</sequence>
<accession>A0A1S2D4H2</accession>
<evidence type="ECO:0000313" key="3">
    <source>
        <dbReference type="Proteomes" id="UP000179934"/>
    </source>
</evidence>
<name>A0A1S2D4H2_AERSO</name>
<evidence type="ECO:0000256" key="1">
    <source>
        <dbReference type="SAM" id="MobiDB-lite"/>
    </source>
</evidence>
<organism evidence="2 3">
    <name type="scientific">Aeromonas sobria</name>
    <dbReference type="NCBI Taxonomy" id="646"/>
    <lineage>
        <taxon>Bacteria</taxon>
        <taxon>Pseudomonadati</taxon>
        <taxon>Pseudomonadota</taxon>
        <taxon>Gammaproteobacteria</taxon>
        <taxon>Aeromonadales</taxon>
        <taxon>Aeromonadaceae</taxon>
        <taxon>Aeromonas</taxon>
    </lineage>
</organism>
<dbReference type="AlphaFoldDB" id="A0A1S2D4H2"/>
<feature type="region of interest" description="Disordered" evidence="1">
    <location>
        <begin position="1"/>
        <end position="208"/>
    </location>
</feature>
<protein>
    <submittedName>
        <fullName evidence="2">Uncharacterized protein</fullName>
    </submittedName>
</protein>
<dbReference type="GeneID" id="58920686"/>
<dbReference type="EMBL" id="MKFU01000002">
    <property type="protein sequence ID" value="OHY95870.1"/>
    <property type="molecule type" value="Genomic_DNA"/>
</dbReference>
<dbReference type="RefSeq" id="WP_042018230.1">
    <property type="nucleotide sequence ID" value="NZ_CDBW01000003.1"/>
</dbReference>
<dbReference type="Proteomes" id="UP000179934">
    <property type="component" value="Unassembled WGS sequence"/>
</dbReference>
<proteinExistence type="predicted"/>
<comment type="caution">
    <text evidence="2">The sequence shown here is derived from an EMBL/GenBank/DDBJ whole genome shotgun (WGS) entry which is preliminary data.</text>
</comment>
<feature type="compositionally biased region" description="Basic and acidic residues" evidence="1">
    <location>
        <begin position="115"/>
        <end position="129"/>
    </location>
</feature>
<gene>
    <name evidence="2" type="ORF">BJD16_08055</name>
</gene>
<evidence type="ECO:0000313" key="2">
    <source>
        <dbReference type="EMBL" id="OHY95870.1"/>
    </source>
</evidence>
<dbReference type="OrthoDB" id="5588009at2"/>
<reference evidence="2 3" key="1">
    <citation type="submission" date="2016-09" db="EMBL/GenBank/DDBJ databases">
        <title>Draft Genome Sequence of Aeromonas sobria Strain 08005, Isolated from Sick Rana catesbeiana.</title>
        <authorList>
            <person name="Yang Q."/>
        </authorList>
    </citation>
    <scope>NUCLEOTIDE SEQUENCE [LARGE SCALE GENOMIC DNA]</scope>
    <source>
        <strain evidence="2 3">08005</strain>
    </source>
</reference>
<feature type="compositionally biased region" description="Basic and acidic residues" evidence="1">
    <location>
        <begin position="196"/>
        <end position="208"/>
    </location>
</feature>
<feature type="compositionally biased region" description="Low complexity" evidence="1">
    <location>
        <begin position="82"/>
        <end position="98"/>
    </location>
</feature>